<feature type="region of interest" description="Disordered" evidence="1">
    <location>
        <begin position="167"/>
        <end position="237"/>
    </location>
</feature>
<dbReference type="EMBL" id="CP060697">
    <property type="protein sequence ID" value="QNM81994.1"/>
    <property type="molecule type" value="Genomic_DNA"/>
</dbReference>
<feature type="compositionally biased region" description="Low complexity" evidence="1">
    <location>
        <begin position="213"/>
        <end position="223"/>
    </location>
</feature>
<evidence type="ECO:0008006" key="5">
    <source>
        <dbReference type="Google" id="ProtNLM"/>
    </source>
</evidence>
<name>A0A7G9L045_9SPHN</name>
<sequence length="364" mass="37661">MTTIKMLASAALLSTSMLVPAAPALAITPAVDANAPTADQMQAICDANYVAPQEDPTVWRASVINAASEATTPTAVAGTERNINYRPDVNGTFTYAGFVKTIDPLSRTGGSPNMWGQMVFSQKVLDNTLYDVEMRFQHNVTYTWTCQVEENVASIVHHPGNNGQCGNTNGNNNGGNLQTGGNGQGNNGCGNGNGGPTSTSTTEGDGTGGSGNSGNNNGENLQTGGNGEGNNGCGNGNGGPTGANENCGGGGNPGWDETVWTWTHRADYGESQLNTDIDDGYDVTATALQQLGHVLGVDYIVPGTYTPDGYRLLSCISPGKKGGSWTAKAWYTGGQCSTTTFNAAPTMYPSHVFAEPPTNSLPAQ</sequence>
<feature type="compositionally biased region" description="Gly residues" evidence="1">
    <location>
        <begin position="177"/>
        <end position="195"/>
    </location>
</feature>
<feature type="chain" id="PRO_5028930590" description="Secreted protein" evidence="2">
    <location>
        <begin position="22"/>
        <end position="364"/>
    </location>
</feature>
<organism evidence="3 4">
    <name type="scientific">Sphingomonas sabuli</name>
    <dbReference type="NCBI Taxonomy" id="2764186"/>
    <lineage>
        <taxon>Bacteria</taxon>
        <taxon>Pseudomonadati</taxon>
        <taxon>Pseudomonadota</taxon>
        <taxon>Alphaproteobacteria</taxon>
        <taxon>Sphingomonadales</taxon>
        <taxon>Sphingomonadaceae</taxon>
        <taxon>Sphingomonas</taxon>
    </lineage>
</organism>
<evidence type="ECO:0000256" key="2">
    <source>
        <dbReference type="SAM" id="SignalP"/>
    </source>
</evidence>
<reference evidence="3 4" key="1">
    <citation type="submission" date="2020-08" db="EMBL/GenBank/DDBJ databases">
        <title>Sphingomonas sp. sand1-3 16S ribosomal RNA gene Genome sequencing and assembly.</title>
        <authorList>
            <person name="Kang M."/>
        </authorList>
    </citation>
    <scope>NUCLEOTIDE SEQUENCE [LARGE SCALE GENOMIC DNA]</scope>
    <source>
        <strain evidence="4">sand1-3</strain>
    </source>
</reference>
<evidence type="ECO:0000313" key="3">
    <source>
        <dbReference type="EMBL" id="QNM81994.1"/>
    </source>
</evidence>
<dbReference type="Proteomes" id="UP000515861">
    <property type="component" value="Chromosome"/>
</dbReference>
<accession>A0A7G9L045</accession>
<feature type="compositionally biased region" description="Gly residues" evidence="1">
    <location>
        <begin position="224"/>
        <end position="237"/>
    </location>
</feature>
<dbReference type="AlphaFoldDB" id="A0A7G9L045"/>
<feature type="compositionally biased region" description="Low complexity" evidence="1">
    <location>
        <begin position="167"/>
        <end position="176"/>
    </location>
</feature>
<protein>
    <recommendedName>
        <fullName evidence="5">Secreted protein</fullName>
    </recommendedName>
</protein>
<gene>
    <name evidence="3" type="ORF">H8M03_08090</name>
</gene>
<dbReference type="RefSeq" id="WP_187478950.1">
    <property type="nucleotide sequence ID" value="NZ_CP060697.1"/>
</dbReference>
<evidence type="ECO:0000256" key="1">
    <source>
        <dbReference type="SAM" id="MobiDB-lite"/>
    </source>
</evidence>
<keyword evidence="4" id="KW-1185">Reference proteome</keyword>
<dbReference type="KEGG" id="ssau:H8M03_08090"/>
<feature type="signal peptide" evidence="2">
    <location>
        <begin position="1"/>
        <end position="21"/>
    </location>
</feature>
<evidence type="ECO:0000313" key="4">
    <source>
        <dbReference type="Proteomes" id="UP000515861"/>
    </source>
</evidence>
<keyword evidence="2" id="KW-0732">Signal</keyword>
<proteinExistence type="predicted"/>